<keyword evidence="2" id="KW-1185">Reference proteome</keyword>
<dbReference type="OMA" id="WNAFDIS"/>
<reference evidence="3" key="1">
    <citation type="submission" date="2022-11" db="UniProtKB">
        <authorList>
            <consortium name="WormBaseParasite"/>
        </authorList>
    </citation>
    <scope>IDENTIFICATION</scope>
</reference>
<dbReference type="PANTHER" id="PTHR14593">
    <property type="entry name" value="WD REPEAT-CONTAINING PROTEIN 11"/>
    <property type="match status" value="1"/>
</dbReference>
<dbReference type="GO" id="GO:0005737">
    <property type="term" value="C:cytoplasm"/>
    <property type="evidence" value="ECO:0007669"/>
    <property type="project" value="TreeGrafter"/>
</dbReference>
<evidence type="ECO:0000313" key="2">
    <source>
        <dbReference type="Proteomes" id="UP000887565"/>
    </source>
</evidence>
<dbReference type="InterPro" id="IPR057853">
    <property type="entry name" value="Beta-prop_WDR11_2nd"/>
</dbReference>
<dbReference type="InterPro" id="IPR015943">
    <property type="entry name" value="WD40/YVTN_repeat-like_dom_sf"/>
</dbReference>
<dbReference type="SUPFAM" id="SSF101908">
    <property type="entry name" value="Putative isomerase YbhE"/>
    <property type="match status" value="1"/>
</dbReference>
<evidence type="ECO:0000259" key="1">
    <source>
        <dbReference type="Pfam" id="PF23752"/>
    </source>
</evidence>
<protein>
    <recommendedName>
        <fullName evidence="1">WDR11 second beta-propeller domain-containing protein</fullName>
    </recommendedName>
</protein>
<dbReference type="Proteomes" id="UP000887565">
    <property type="component" value="Unplaced"/>
</dbReference>
<dbReference type="WBParaSite" id="nRc.2.0.1.t30542-RA">
    <property type="protein sequence ID" value="nRc.2.0.1.t30542-RA"/>
    <property type="gene ID" value="nRc.2.0.1.g30542"/>
</dbReference>
<dbReference type="SUPFAM" id="SSF50978">
    <property type="entry name" value="WD40 repeat-like"/>
    <property type="match status" value="1"/>
</dbReference>
<dbReference type="InterPro" id="IPR036322">
    <property type="entry name" value="WD40_repeat_dom_sf"/>
</dbReference>
<name>A0A915JXW6_ROMCU</name>
<dbReference type="InterPro" id="IPR039694">
    <property type="entry name" value="WDR11"/>
</dbReference>
<dbReference type="AlphaFoldDB" id="A0A915JXW6"/>
<dbReference type="Gene3D" id="2.130.10.10">
    <property type="entry name" value="YVTN repeat-like/Quinoprotein amine dehydrogenase"/>
    <property type="match status" value="2"/>
</dbReference>
<dbReference type="PANTHER" id="PTHR14593:SF5">
    <property type="entry name" value="WD REPEAT-CONTAINING PROTEIN 11"/>
    <property type="match status" value="1"/>
</dbReference>
<proteinExistence type="predicted"/>
<accession>A0A915JXW6</accession>
<dbReference type="Pfam" id="PF23752">
    <property type="entry name" value="Beta-prop_WDR11_2nd"/>
    <property type="match status" value="1"/>
</dbReference>
<sequence length="515" mass="57428">MKLKPVTKVDQTKDAAENEHSYELAANTEPFRITKNCQLASLALSPSSEINLCMLSTNGKLIFYDLSTSFPSTAFQISFDGANDETLLTYVRRDEKIGQTLTKKVKFLVKCVTTPLAQKPSALKLCPKPAGPGRQYVAVGSFDGSVQIVDIFASDIERQFCVHNCPIICLEWVLSDGIVSAASIKVSCANVNSTPSMTTLSKTENSVSVISGPYRNEIYLTNIKTGFSRALRRNDDLVDDFSIKMIRVSHFGTFLAVTFDGRQPMEIWDMKSARLLRRMARTCPLIIDICWSNKHHSENQIHIGNEEEIDFIELLIFLIVSETNTTKQTVYRENLVILDNENRLYHVVVKGVHVRDGKQVNSQCLNNATVTCMTWKGEILAFGYSDGRMSIWNLETKKFDATKLNSSLGLGPVEKIRFSTGVGGVSTGDFSLLALHSSGRLMLWNAFDISNPLVLYDEQDETVKILDADLLSDDISPILLTSDGCLRIYSGYSNLSNAVKNEYHVIENNFVRSAF</sequence>
<evidence type="ECO:0000313" key="3">
    <source>
        <dbReference type="WBParaSite" id="nRc.2.0.1.t30542-RA"/>
    </source>
</evidence>
<organism evidence="2 3">
    <name type="scientific">Romanomermis culicivorax</name>
    <name type="common">Nematode worm</name>
    <dbReference type="NCBI Taxonomy" id="13658"/>
    <lineage>
        <taxon>Eukaryota</taxon>
        <taxon>Metazoa</taxon>
        <taxon>Ecdysozoa</taxon>
        <taxon>Nematoda</taxon>
        <taxon>Enoplea</taxon>
        <taxon>Dorylaimia</taxon>
        <taxon>Mermithida</taxon>
        <taxon>Mermithoidea</taxon>
        <taxon>Mermithidae</taxon>
        <taxon>Romanomermis</taxon>
    </lineage>
</organism>
<feature type="domain" description="WDR11 second beta-propeller" evidence="1">
    <location>
        <begin position="136"/>
        <end position="281"/>
    </location>
</feature>